<sequence length="126" mass="12922">MKYAIILLALLGCISINSCSKKGAAGPVSHNIKVTVTATAAFNVTLSAIKAGETVSSAIDTKSVTTGSYEFTTGLVAGGVLHVEIQNAGGENTVSYIITDNSTTVAQESAKELGSFTKISTDYTVN</sequence>
<comment type="caution">
    <text evidence="2">The sequence shown here is derived from an EMBL/GenBank/DDBJ whole genome shotgun (WGS) entry which is preliminary data.</text>
</comment>
<proteinExistence type="predicted"/>
<accession>A0A4Y8SNN4</accession>
<dbReference type="AlphaFoldDB" id="A0A4Y8SNN4"/>
<evidence type="ECO:0000313" key="2">
    <source>
        <dbReference type="EMBL" id="TFF40260.1"/>
    </source>
</evidence>
<keyword evidence="1" id="KW-0732">Signal</keyword>
<dbReference type="EMBL" id="SOZE01000002">
    <property type="protein sequence ID" value="TFF40260.1"/>
    <property type="molecule type" value="Genomic_DNA"/>
</dbReference>
<evidence type="ECO:0000313" key="3">
    <source>
        <dbReference type="Proteomes" id="UP000297540"/>
    </source>
</evidence>
<feature type="chain" id="PRO_5021503664" evidence="1">
    <location>
        <begin position="25"/>
        <end position="126"/>
    </location>
</feature>
<keyword evidence="3" id="KW-1185">Reference proteome</keyword>
<reference evidence="2 3" key="1">
    <citation type="journal article" date="2017" name="Int. J. Syst. Evol. Microbiol.">
        <title>Mucilaginibacterpsychrotolerans sp. nov., isolated from peatlands.</title>
        <authorList>
            <person name="Deng Y."/>
            <person name="Shen L."/>
            <person name="Xu B."/>
            <person name="Liu Y."/>
            <person name="Gu Z."/>
            <person name="Liu H."/>
            <person name="Zhou Y."/>
        </authorList>
    </citation>
    <scope>NUCLEOTIDE SEQUENCE [LARGE SCALE GENOMIC DNA]</scope>
    <source>
        <strain evidence="2 3">NH7-4</strain>
    </source>
</reference>
<feature type="signal peptide" evidence="1">
    <location>
        <begin position="1"/>
        <end position="24"/>
    </location>
</feature>
<dbReference type="OrthoDB" id="799465at2"/>
<protein>
    <submittedName>
        <fullName evidence="2">Uncharacterized protein</fullName>
    </submittedName>
</protein>
<dbReference type="RefSeq" id="WP_133226453.1">
    <property type="nucleotide sequence ID" value="NZ_SOZE01000002.1"/>
</dbReference>
<evidence type="ECO:0000256" key="1">
    <source>
        <dbReference type="SAM" id="SignalP"/>
    </source>
</evidence>
<dbReference type="Proteomes" id="UP000297540">
    <property type="component" value="Unassembled WGS sequence"/>
</dbReference>
<name>A0A4Y8SNN4_9SPHI</name>
<gene>
    <name evidence="2" type="ORF">E2R66_03135</name>
</gene>
<organism evidence="2 3">
    <name type="scientific">Mucilaginibacter psychrotolerans</name>
    <dbReference type="NCBI Taxonomy" id="1524096"/>
    <lineage>
        <taxon>Bacteria</taxon>
        <taxon>Pseudomonadati</taxon>
        <taxon>Bacteroidota</taxon>
        <taxon>Sphingobacteriia</taxon>
        <taxon>Sphingobacteriales</taxon>
        <taxon>Sphingobacteriaceae</taxon>
        <taxon>Mucilaginibacter</taxon>
    </lineage>
</organism>